<protein>
    <submittedName>
        <fullName evidence="1">Uncharacterized protein</fullName>
    </submittedName>
</protein>
<reference evidence="1 2" key="1">
    <citation type="submission" date="2019-10" db="EMBL/GenBank/DDBJ databases">
        <title>Assembly and Annotation for the nematode Trichostrongylus colubriformis.</title>
        <authorList>
            <person name="Martin J."/>
        </authorList>
    </citation>
    <scope>NUCLEOTIDE SEQUENCE [LARGE SCALE GENOMIC DNA]</scope>
    <source>
        <strain evidence="1">G859</strain>
        <tissue evidence="1">Whole worm</tissue>
    </source>
</reference>
<evidence type="ECO:0000313" key="1">
    <source>
        <dbReference type="EMBL" id="KAK5968730.1"/>
    </source>
</evidence>
<dbReference type="EMBL" id="WIXE01021097">
    <property type="protein sequence ID" value="KAK5968730.1"/>
    <property type="molecule type" value="Genomic_DNA"/>
</dbReference>
<sequence>MSGCCIEGLLNYIAKNTGWPATIGSAADLSDNIIEMDLYKSPYPSWLSKPTLRGYNNVTIKKAVQAFGEKHQIRCAHYAPCRNIMGGVWLKQLLVSINSAISGESPSVIGYVSHTEVTLSVMKLMGVEKDELTTSAGFVIEFRDKPEPSIRILNHDPNPIDEHIIYRATYTPDLAKISDKTGWIPFKKFEALVEKFAIANWQKACGQQLCATTATSVPSSTGEKLMIDMGSYGS</sequence>
<dbReference type="AlphaFoldDB" id="A0AAN8EX92"/>
<proteinExistence type="predicted"/>
<keyword evidence="2" id="KW-1185">Reference proteome</keyword>
<accession>A0AAN8EX92</accession>
<dbReference type="Proteomes" id="UP001331761">
    <property type="component" value="Unassembled WGS sequence"/>
</dbReference>
<evidence type="ECO:0000313" key="2">
    <source>
        <dbReference type="Proteomes" id="UP001331761"/>
    </source>
</evidence>
<dbReference type="SUPFAM" id="SSF53254">
    <property type="entry name" value="Phosphoglycerate mutase-like"/>
    <property type="match status" value="1"/>
</dbReference>
<comment type="caution">
    <text evidence="1">The sequence shown here is derived from an EMBL/GenBank/DDBJ whole genome shotgun (WGS) entry which is preliminary data.</text>
</comment>
<dbReference type="GO" id="GO:0016791">
    <property type="term" value="F:phosphatase activity"/>
    <property type="evidence" value="ECO:0007669"/>
    <property type="project" value="UniProtKB-ARBA"/>
</dbReference>
<gene>
    <name evidence="1" type="ORF">GCK32_010410</name>
</gene>
<name>A0AAN8EX92_TRICO</name>
<dbReference type="Gene3D" id="3.40.50.1240">
    <property type="entry name" value="Phosphoglycerate mutase-like"/>
    <property type="match status" value="1"/>
</dbReference>
<organism evidence="1 2">
    <name type="scientific">Trichostrongylus colubriformis</name>
    <name type="common">Black scour worm</name>
    <dbReference type="NCBI Taxonomy" id="6319"/>
    <lineage>
        <taxon>Eukaryota</taxon>
        <taxon>Metazoa</taxon>
        <taxon>Ecdysozoa</taxon>
        <taxon>Nematoda</taxon>
        <taxon>Chromadorea</taxon>
        <taxon>Rhabditida</taxon>
        <taxon>Rhabditina</taxon>
        <taxon>Rhabditomorpha</taxon>
        <taxon>Strongyloidea</taxon>
        <taxon>Trichostrongylidae</taxon>
        <taxon>Trichostrongylus</taxon>
    </lineage>
</organism>
<dbReference type="InterPro" id="IPR029033">
    <property type="entry name" value="His_PPase_superfam"/>
</dbReference>